<evidence type="ECO:0000256" key="4">
    <source>
        <dbReference type="ARBA" id="ARBA00022729"/>
    </source>
</evidence>
<dbReference type="Gene3D" id="2.60.40.10">
    <property type="entry name" value="Immunoglobulins"/>
    <property type="match status" value="2"/>
</dbReference>
<dbReference type="SUPFAM" id="SSF49265">
    <property type="entry name" value="Fibronectin type III"/>
    <property type="match status" value="1"/>
</dbReference>
<comment type="similarity">
    <text evidence="2">Belongs to the sulfatase family.</text>
</comment>
<dbReference type="Pfam" id="PF17963">
    <property type="entry name" value="Big_9"/>
    <property type="match status" value="1"/>
</dbReference>
<keyword evidence="4 7" id="KW-0732">Signal</keyword>
<dbReference type="InterPro" id="IPR017850">
    <property type="entry name" value="Alkaline_phosphatase_core_sf"/>
</dbReference>
<organism evidence="9 10">
    <name type="scientific">Haloferula helveola</name>
    <dbReference type="NCBI Taxonomy" id="490095"/>
    <lineage>
        <taxon>Bacteria</taxon>
        <taxon>Pseudomonadati</taxon>
        <taxon>Verrucomicrobiota</taxon>
        <taxon>Verrucomicrobiia</taxon>
        <taxon>Verrucomicrobiales</taxon>
        <taxon>Verrucomicrobiaceae</taxon>
        <taxon>Haloferula</taxon>
    </lineage>
</organism>
<dbReference type="EMBL" id="AP024702">
    <property type="protein sequence ID" value="BCX49817.1"/>
    <property type="molecule type" value="Genomic_DNA"/>
</dbReference>
<dbReference type="InterPro" id="IPR000917">
    <property type="entry name" value="Sulfatase_N"/>
</dbReference>
<evidence type="ECO:0000256" key="6">
    <source>
        <dbReference type="ARBA" id="ARBA00022837"/>
    </source>
</evidence>
<evidence type="ECO:0000256" key="3">
    <source>
        <dbReference type="ARBA" id="ARBA00022723"/>
    </source>
</evidence>
<dbReference type="Pfam" id="PF00884">
    <property type="entry name" value="Sulfatase"/>
    <property type="match status" value="1"/>
</dbReference>
<evidence type="ECO:0000256" key="2">
    <source>
        <dbReference type="ARBA" id="ARBA00008779"/>
    </source>
</evidence>
<dbReference type="InterPro" id="IPR003961">
    <property type="entry name" value="FN3_dom"/>
</dbReference>
<dbReference type="Gene3D" id="3.30.1120.10">
    <property type="match status" value="1"/>
</dbReference>
<dbReference type="InterPro" id="IPR024607">
    <property type="entry name" value="Sulfatase_CS"/>
</dbReference>
<protein>
    <recommendedName>
        <fullName evidence="8">Fibronectin type-III domain-containing protein</fullName>
    </recommendedName>
</protein>
<dbReference type="InterPro" id="IPR036116">
    <property type="entry name" value="FN3_sf"/>
</dbReference>
<evidence type="ECO:0000256" key="7">
    <source>
        <dbReference type="SAM" id="SignalP"/>
    </source>
</evidence>
<dbReference type="Proteomes" id="UP001374893">
    <property type="component" value="Chromosome"/>
</dbReference>
<reference evidence="9 10" key="1">
    <citation type="submission" date="2021-06" db="EMBL/GenBank/DDBJ databases">
        <title>Complete genome of Haloferula helveola possessing various polysaccharide degrading enzymes.</title>
        <authorList>
            <person name="Takami H."/>
            <person name="Huang C."/>
            <person name="Hamasaki K."/>
        </authorList>
    </citation>
    <scope>NUCLEOTIDE SEQUENCE [LARGE SCALE GENOMIC DNA]</scope>
    <source>
        <strain evidence="9 10">CN-1</strain>
    </source>
</reference>
<feature type="domain" description="Fibronectin type-III" evidence="8">
    <location>
        <begin position="23"/>
        <end position="107"/>
    </location>
</feature>
<keyword evidence="6" id="KW-0106">Calcium</keyword>
<evidence type="ECO:0000259" key="8">
    <source>
        <dbReference type="PROSITE" id="PS50853"/>
    </source>
</evidence>
<evidence type="ECO:0000313" key="10">
    <source>
        <dbReference type="Proteomes" id="UP001374893"/>
    </source>
</evidence>
<dbReference type="RefSeq" id="WP_338686598.1">
    <property type="nucleotide sequence ID" value="NZ_AP024702.1"/>
</dbReference>
<evidence type="ECO:0000256" key="1">
    <source>
        <dbReference type="ARBA" id="ARBA00001913"/>
    </source>
</evidence>
<feature type="chain" id="PRO_5046927900" description="Fibronectin type-III domain-containing protein" evidence="7">
    <location>
        <begin position="29"/>
        <end position="1189"/>
    </location>
</feature>
<feature type="signal peptide" evidence="7">
    <location>
        <begin position="1"/>
        <end position="28"/>
    </location>
</feature>
<dbReference type="Gene3D" id="3.40.720.10">
    <property type="entry name" value="Alkaline Phosphatase, subunit A"/>
    <property type="match status" value="1"/>
</dbReference>
<keyword evidence="5" id="KW-0378">Hydrolase</keyword>
<accession>A0ABN6HAF1</accession>
<dbReference type="InterPro" id="IPR013783">
    <property type="entry name" value="Ig-like_fold"/>
</dbReference>
<evidence type="ECO:0000256" key="5">
    <source>
        <dbReference type="ARBA" id="ARBA00022801"/>
    </source>
</evidence>
<dbReference type="PROSITE" id="PS00149">
    <property type="entry name" value="SULFATASE_2"/>
    <property type="match status" value="1"/>
</dbReference>
<keyword evidence="3" id="KW-0479">Metal-binding</keyword>
<dbReference type="InterPro" id="IPR050738">
    <property type="entry name" value="Sulfatase"/>
</dbReference>
<dbReference type="SUPFAM" id="SSF53649">
    <property type="entry name" value="Alkaline phosphatase-like"/>
    <property type="match status" value="1"/>
</dbReference>
<dbReference type="PANTHER" id="PTHR42693">
    <property type="entry name" value="ARYLSULFATASE FAMILY MEMBER"/>
    <property type="match status" value="1"/>
</dbReference>
<dbReference type="PROSITE" id="PS50853">
    <property type="entry name" value="FN3"/>
    <property type="match status" value="1"/>
</dbReference>
<keyword evidence="10" id="KW-1185">Reference proteome</keyword>
<comment type="cofactor">
    <cofactor evidence="1">
        <name>Ca(2+)</name>
        <dbReference type="ChEBI" id="CHEBI:29108"/>
    </cofactor>
</comment>
<proteinExistence type="inferred from homology"/>
<evidence type="ECO:0000313" key="9">
    <source>
        <dbReference type="EMBL" id="BCX49817.1"/>
    </source>
</evidence>
<dbReference type="PANTHER" id="PTHR42693:SF42">
    <property type="entry name" value="ARYLSULFATASE G"/>
    <property type="match status" value="1"/>
</dbReference>
<gene>
    <name evidence="9" type="ORF">HAHE_37250</name>
</gene>
<dbReference type="SMART" id="SM00060">
    <property type="entry name" value="FN3"/>
    <property type="match status" value="2"/>
</dbReference>
<name>A0ABN6HAF1_9BACT</name>
<dbReference type="CDD" id="cd00063">
    <property type="entry name" value="FN3"/>
    <property type="match status" value="1"/>
</dbReference>
<sequence length="1189" mass="125733">MTLRFPKTLLLPCLVPSLLAIDPPIDGAATPAGPSTIALAWTDTTTAETGFRVYRNGSPVADLPADTTHYYDRGLTSETSYSYEVTTLDGGAESTPLNLGSATTTIRMNILFFFADDMGAKDIVGLRNPAIDGPTIHETPALDSLIAQSLVIDNAYCSGPRCVVARRSLLTGTYDWNPDVLETGGGIPETSVTYGEAAQGAGYRTCYIGKYHLGQSDDSPARGPAEQGFDVAIAAGHAGAPSSNPTNGLSYFPDPGTLLYETLSDPVYNQGSGKGLNIPAASADEYLTDRLTGEAIDFIDDSVTSHPTEPFFVTLAHYAVHTPAEAKQSDIDHFTTKKASMAAELASHPGGTGLIRDYSSATRIVQDNRVYAAMMKSYDDSLAALRAHLAATPDPRNPGLMLSDTTVLVVSSDHGGKSTHGFGTGANPSKELENDATDAVNTGDFSNSYSNYPTSNYPLRQGKTWVYEGGLKIPLIVHYPGVTSPGVSKAFVHGADFWATFADITGAGQQPAEARDSESFMLAAGQSGRSARPDIHHFFTNASTGTANPALGAYRKGDYKLLYFMNQRRVELYHLAADVYERNDLSGSRPDLAAEMLDTLYAKVLDAGTKMPKPGSNSWRSEQEVLVDNAVIGALPTPPDAAPSGLSLNQLSDHAIELSWTVNATNATHSVIYRSGPDERALNGGSDSYREIAYVPVGQTSHVDANFTSIDGEKYKYRVESENLGGWNGWTIDPSGLFSDGSNNNGVTNTGNEILTLATGALSPALVAADDTITVLPGEVREFTPLRNDFGDGSLEITSITPPASGTVTTNGSTITFEAPGDFIGGLTMSYTVTDGASQSDTATVTFILPIAPADEVVEEWNFDDVAGTQLESCVSTNGTAFTGTTSDKVATNGSGQLLLQQDSTNHFRTSTPFPGSPFTTGSFALEIQVDSIDFTNSNNGTVVGFSLRDDLGTDFGNIRLRKAGGTLVLENRIGSSNERLYDFDQGGGAVNQVNDLLIEAVLNLDTRKWSGSLTIGGGSTITLPLLDADPAATGGLSLTRFQGQQDAANWGAGDTMLIDRVTVRRLTGDLSLYEQWSTGQPWNGSLLTAPDDDADRDGLTNFLEFALGCPPTCAAHPSPVTAGDSGSGPVVRFTPVRDTAAIRYFVERTLDLSDWSSLAPVEILTPAGVLVEVPLPAGGVGFGRVGAE</sequence>
<dbReference type="Gene3D" id="2.60.40.3440">
    <property type="match status" value="1"/>
</dbReference>